<dbReference type="Gene3D" id="3.40.50.150">
    <property type="entry name" value="Vaccinia Virus protein VP39"/>
    <property type="match status" value="1"/>
</dbReference>
<organism evidence="2 3">
    <name type="scientific">Bombiscardovia apis</name>
    <dbReference type="NCBI Taxonomy" id="2932182"/>
    <lineage>
        <taxon>Bacteria</taxon>
        <taxon>Bacillati</taxon>
        <taxon>Actinomycetota</taxon>
        <taxon>Actinomycetes</taxon>
        <taxon>Bifidobacteriales</taxon>
        <taxon>Bifidobacteriaceae</taxon>
        <taxon>Bombiscardovia</taxon>
    </lineage>
</organism>
<protein>
    <recommendedName>
        <fullName evidence="1">Methyltransferase small domain-containing protein</fullName>
    </recommendedName>
</protein>
<dbReference type="Proteomes" id="UP001321748">
    <property type="component" value="Chromosome"/>
</dbReference>
<proteinExistence type="predicted"/>
<gene>
    <name evidence="2" type="ORF">KIMH_07640</name>
</gene>
<dbReference type="PANTHER" id="PTHR47739:SF1">
    <property type="entry name" value="TRNA1(VAL) (ADENINE(37)-N6)-METHYLTRANSFERASE"/>
    <property type="match status" value="1"/>
</dbReference>
<evidence type="ECO:0000313" key="2">
    <source>
        <dbReference type="EMBL" id="BDR54653.1"/>
    </source>
</evidence>
<dbReference type="InterPro" id="IPR007848">
    <property type="entry name" value="Small_mtfrase_dom"/>
</dbReference>
<evidence type="ECO:0000313" key="3">
    <source>
        <dbReference type="Proteomes" id="UP001321748"/>
    </source>
</evidence>
<evidence type="ECO:0000259" key="1">
    <source>
        <dbReference type="Pfam" id="PF05175"/>
    </source>
</evidence>
<dbReference type="InterPro" id="IPR050210">
    <property type="entry name" value="tRNA_Adenine-N(6)_MTase"/>
</dbReference>
<name>A0ABM8BCK8_9BIFI</name>
<sequence length="109" mass="11769">MASRIQLYPKLAGEVLDFCSGPGIQSLLSAQSGSRVTSIEINPIAASLEKCNATLNGYSEEITIRCCPVKDAFTPEDRGQFDRIIANPPLVPIPQGLITRYLVMVVTMG</sequence>
<reference evidence="2 3" key="1">
    <citation type="journal article" date="2023" name="Microbiol. Spectr.">
        <title>Symbiosis of Carpenter Bees with Uncharacterized Lactic Acid Bacteria Showing NAD Auxotrophy.</title>
        <authorList>
            <person name="Kawasaki S."/>
            <person name="Ozawa K."/>
            <person name="Mori T."/>
            <person name="Yamamoto A."/>
            <person name="Ito M."/>
            <person name="Ohkuma M."/>
            <person name="Sakamoto M."/>
            <person name="Matsutani M."/>
        </authorList>
    </citation>
    <scope>NUCLEOTIDE SEQUENCE [LARGE SCALE GENOMIC DNA]</scope>
    <source>
        <strain evidence="2 3">KimH</strain>
    </source>
</reference>
<dbReference type="CDD" id="cd02440">
    <property type="entry name" value="AdoMet_MTases"/>
    <property type="match status" value="1"/>
</dbReference>
<dbReference type="InterPro" id="IPR029063">
    <property type="entry name" value="SAM-dependent_MTases_sf"/>
</dbReference>
<feature type="domain" description="Methyltransferase small" evidence="1">
    <location>
        <begin position="9"/>
        <end position="90"/>
    </location>
</feature>
<dbReference type="PANTHER" id="PTHR47739">
    <property type="entry name" value="TRNA1(VAL) (ADENINE(37)-N6)-METHYLTRANSFERASE"/>
    <property type="match status" value="1"/>
</dbReference>
<dbReference type="Pfam" id="PF05175">
    <property type="entry name" value="MTS"/>
    <property type="match status" value="1"/>
</dbReference>
<dbReference type="SUPFAM" id="SSF53335">
    <property type="entry name" value="S-adenosyl-L-methionine-dependent methyltransferases"/>
    <property type="match status" value="1"/>
</dbReference>
<accession>A0ABM8BCK8</accession>
<dbReference type="EMBL" id="AP026800">
    <property type="protein sequence ID" value="BDR54653.1"/>
    <property type="molecule type" value="Genomic_DNA"/>
</dbReference>
<keyword evidence="3" id="KW-1185">Reference proteome</keyword>